<organism evidence="3">
    <name type="scientific">Triticum aestivum</name>
    <name type="common">Wheat</name>
    <dbReference type="NCBI Taxonomy" id="4565"/>
    <lineage>
        <taxon>Eukaryota</taxon>
        <taxon>Viridiplantae</taxon>
        <taxon>Streptophyta</taxon>
        <taxon>Embryophyta</taxon>
        <taxon>Tracheophyta</taxon>
        <taxon>Spermatophyta</taxon>
        <taxon>Magnoliopsida</taxon>
        <taxon>Liliopsida</taxon>
        <taxon>Poales</taxon>
        <taxon>Poaceae</taxon>
        <taxon>BOP clade</taxon>
        <taxon>Pooideae</taxon>
        <taxon>Triticodae</taxon>
        <taxon>Triticeae</taxon>
        <taxon>Triticinae</taxon>
        <taxon>Triticum</taxon>
    </lineage>
</organism>
<feature type="compositionally biased region" description="Basic and acidic residues" evidence="1">
    <location>
        <begin position="246"/>
        <end position="257"/>
    </location>
</feature>
<accession>A0A3B6LWW8</accession>
<feature type="region of interest" description="Disordered" evidence="1">
    <location>
        <begin position="235"/>
        <end position="280"/>
    </location>
</feature>
<dbReference type="Proteomes" id="UP000019116">
    <property type="component" value="Chromosome 5B"/>
</dbReference>
<protein>
    <recommendedName>
        <fullName evidence="2">F-box protein AT5G49610-like beta-propeller domain-containing protein</fullName>
    </recommendedName>
</protein>
<dbReference type="EnsemblPlants" id="TraesCS5B02G506500.1">
    <property type="protein sequence ID" value="TraesCS5B02G506500.1"/>
    <property type="gene ID" value="TraesCS5B02G506500"/>
</dbReference>
<dbReference type="SMR" id="A0A3B6LWW8"/>
<reference evidence="3" key="1">
    <citation type="submission" date="2018-08" db="EMBL/GenBank/DDBJ databases">
        <authorList>
            <person name="Rossello M."/>
        </authorList>
    </citation>
    <scope>NUCLEOTIDE SEQUENCE [LARGE SCALE GENOMIC DNA]</scope>
    <source>
        <strain evidence="3">cv. Chinese Spring</strain>
    </source>
</reference>
<dbReference type="Pfam" id="PF23635">
    <property type="entry name" value="Beta-prop_AT5G49610-like"/>
    <property type="match status" value="1"/>
</dbReference>
<dbReference type="STRING" id="4565.A0A3B6LWW8"/>
<dbReference type="PANTHER" id="PTHR33186:SF26">
    <property type="entry name" value="DUF295 DOMAIN-CONTAINING PROTEIN"/>
    <property type="match status" value="1"/>
</dbReference>
<name>A0A3B6LWW8_WHEAT</name>
<dbReference type="Gramene" id="TraesCS5B03G1228200.1">
    <property type="protein sequence ID" value="TraesCS5B03G1228200.1.CDS"/>
    <property type="gene ID" value="TraesCS5B03G1228200"/>
</dbReference>
<evidence type="ECO:0000259" key="2">
    <source>
        <dbReference type="Pfam" id="PF23635"/>
    </source>
</evidence>
<feature type="domain" description="F-box protein AT5G49610-like beta-propeller" evidence="2">
    <location>
        <begin position="24"/>
        <end position="149"/>
    </location>
</feature>
<evidence type="ECO:0000313" key="4">
    <source>
        <dbReference type="Proteomes" id="UP000019116"/>
    </source>
</evidence>
<dbReference type="OMA" id="VSNNHNI"/>
<dbReference type="Gramene" id="TraesCS5B02G506500.1">
    <property type="protein sequence ID" value="TraesCS5B02G506500.1"/>
    <property type="gene ID" value="TraesCS5B02G506500"/>
</dbReference>
<dbReference type="InterPro" id="IPR056594">
    <property type="entry name" value="AT5G49610-like_b-prop"/>
</dbReference>
<dbReference type="AlphaFoldDB" id="A0A3B6LWW8"/>
<sequence length="280" mass="30579">MFYTNYDLDYGGVSIMEYDLSRHALNVFTFRPPDGCIYNLVLAEDDGGLGIIQGLDPQLKLWTREASDGTDAQWVLNRVIDLGNLLPTSARLNEDYRVHVMGFAEGANAIFVNTVDGVFTIELQSDHARKVCSDHGFVNLIPVVSFYTPVPRGQQQNLLASKPSEEGGEEDKTVDRAQRLLSKGSNAMKEGDFVNTFECVSNNHNIRVPCYGEGALESANMLNKQGYALLPKVSSGDIPKSAPNEESVKGTTSKDDGVSSTTSHSNVEGAPASEKERILK</sequence>
<keyword evidence="4" id="KW-1185">Reference proteome</keyword>
<evidence type="ECO:0000256" key="1">
    <source>
        <dbReference type="SAM" id="MobiDB-lite"/>
    </source>
</evidence>
<dbReference type="PANTHER" id="PTHR33186">
    <property type="entry name" value="OS10G0136150 PROTEIN-RELATED"/>
    <property type="match status" value="1"/>
</dbReference>
<proteinExistence type="predicted"/>
<reference evidence="3" key="2">
    <citation type="submission" date="2018-10" db="UniProtKB">
        <authorList>
            <consortium name="EnsemblPlants"/>
        </authorList>
    </citation>
    <scope>IDENTIFICATION</scope>
</reference>
<evidence type="ECO:0000313" key="3">
    <source>
        <dbReference type="EnsemblPlants" id="TraesCS5B02G506500.1"/>
    </source>
</evidence>
<dbReference type="OrthoDB" id="10395355at2759"/>